<dbReference type="Pfam" id="PF13456">
    <property type="entry name" value="RVT_3"/>
    <property type="match status" value="1"/>
</dbReference>
<dbReference type="SUPFAM" id="SSF56219">
    <property type="entry name" value="DNase I-like"/>
    <property type="match status" value="1"/>
</dbReference>
<proteinExistence type="predicted"/>
<sequence length="1363" mass="154610">MTHILFWNCRGARKKNTSHFLRHLIASNEVLFVGLTETKVEEFGRMEVDKLVGKGWDFFHQPSVGKSGGLLTLWRCDLLKFDIELASAQCVAGRVTLPNLQTWRVALIYANKDHHVRRQLWEDLGVRLAGTGPMVIGGDFNCCLSQDEKKGGKRFRLSPGVQEMREFMVKADLHDLGFVGPKFTWSNNKDGRSRIWVRLDRFLMNSEGLCVAPFASVRHLNRLASDHCPLLLNLGGDGTRPSFRWTRFEDVWMSYPASWRVVSKAWNKLDFGQPAEIVNRKCSRALRSLVFWSKHQIRDLGAQRTALEHRIQELQLIDCSVEGLTPDQVEALRAKVGEFHLILSRMATWWGQRAKVRWIEEGDANSHFFHAVATARRRSNRIVELRKGDGSVLTETNLIQEEFWRFFSDKWRDRDTHMARWPNFCSGAMLHSGVAQMLEEEVSDTEIHKAVFSMGNNRAPGMDGITSSFLKFYWLIIKDDICSAVKEFFTAGSMCPSWKDTMVILIPKTDNAAAPNQFRPISLCQSLYKVVAKILVNRLKPVLSGLIGEEQGAFVPGRSIANHGLLAQEMMCNFQHSTMQSGLMALKVDMEQAYDCMSWETLRRTMEAMGFSGKFIHWVTECVCEPRFAFMLNGNRSQWINAYSGLRQGCPLSPYLFILCSELLTKAFNQSGAGLGVQIVPTGERISHLLYADDILVFAEASVPNAKRISGLLTDYCGWTGQKININKSAILFNKRCPRWKCRRIARLLGYNVVSSLEYLGIPLLTRRTVKADFAKTVANAMAKVNIWGKRHLSLAGRATLIRTSLLSVPMYHMTLTLIPKGCLELIEKIGRQFLWGKSPNSRGLHYVSWSELCKLTALGGLGFHSALDWMGPLRARLAFNFIQHPTALLHRVLRDKYGNNPWTAWPGRNVSNAWKIMNDGANALRPIIRWKIGDGKTVNILSDTWIMDRRLDSWPAFGDLRPLENCQVSHLLTAAGDWDENSVRDYFGEVMAVRILAIPTNPSGGEDLPELINQRCGRTITSLAYSARLGGTAYPFRWLKKFKLHPREGLFWWRLLRDAIPTNVWLARRNLENSKRCPWGCSDDEDREHCTTRCSFLKSILTQLGRWGFSMPSSNSFVELLRNLEHLAGVNPSLGRIFCSAVYQAWRARNDKKHGRSWGSPSVLAATTLGSLSKPHLTPTLEQCHINQPPGLFDNSAWCVPPPSWLKFNFDASVLSSNLAGLGVVVRDHLGNLIVASGQQIEHWDAATAELLVASTIKDIIEDWMFDRPGIIIEGDCSNIIEWLQQLRHPQHRLHRIRDGPDFSFLAHFHQVLFKKVPRMSNMAADFCASKALEGNFVWKDVWCNAIPDTFLSLLREESVRG</sequence>
<dbReference type="InterPro" id="IPR002156">
    <property type="entry name" value="RNaseH_domain"/>
</dbReference>
<dbReference type="InterPro" id="IPR026960">
    <property type="entry name" value="RVT-Znf"/>
</dbReference>
<dbReference type="InterPro" id="IPR044730">
    <property type="entry name" value="RNase_H-like_dom_plant"/>
</dbReference>
<dbReference type="EMBL" id="KZ502922">
    <property type="protein sequence ID" value="PKU70676.1"/>
    <property type="molecule type" value="Genomic_DNA"/>
</dbReference>
<dbReference type="CDD" id="cd06222">
    <property type="entry name" value="RNase_H_like"/>
    <property type="match status" value="1"/>
</dbReference>
<keyword evidence="3" id="KW-1185">Reference proteome</keyword>
<accession>A0A2I0W4T7</accession>
<dbReference type="PROSITE" id="PS50878">
    <property type="entry name" value="RT_POL"/>
    <property type="match status" value="1"/>
</dbReference>
<dbReference type="Pfam" id="PF03372">
    <property type="entry name" value="Exo_endo_phos"/>
    <property type="match status" value="1"/>
</dbReference>
<evidence type="ECO:0000313" key="3">
    <source>
        <dbReference type="Proteomes" id="UP000233837"/>
    </source>
</evidence>
<dbReference type="InterPro" id="IPR036397">
    <property type="entry name" value="RNaseH_sf"/>
</dbReference>
<dbReference type="SUPFAM" id="SSF56672">
    <property type="entry name" value="DNA/RNA polymerases"/>
    <property type="match status" value="1"/>
</dbReference>
<dbReference type="STRING" id="906689.A0A2I0W4T7"/>
<gene>
    <name evidence="2" type="ORF">MA16_Dca025956</name>
</gene>
<dbReference type="PANTHER" id="PTHR33116">
    <property type="entry name" value="REVERSE TRANSCRIPTASE ZINC-BINDING DOMAIN-CONTAINING PROTEIN-RELATED-RELATED"/>
    <property type="match status" value="1"/>
</dbReference>
<dbReference type="PANTHER" id="PTHR33116:SF78">
    <property type="entry name" value="OS12G0587133 PROTEIN"/>
    <property type="match status" value="1"/>
</dbReference>
<reference evidence="2 3" key="2">
    <citation type="journal article" date="2017" name="Nature">
        <title>The Apostasia genome and the evolution of orchids.</title>
        <authorList>
            <person name="Zhang G.Q."/>
            <person name="Liu K.W."/>
            <person name="Li Z."/>
            <person name="Lohaus R."/>
            <person name="Hsiao Y.Y."/>
            <person name="Niu S.C."/>
            <person name="Wang J.Y."/>
            <person name="Lin Y.C."/>
            <person name="Xu Q."/>
            <person name="Chen L.J."/>
            <person name="Yoshida K."/>
            <person name="Fujiwara S."/>
            <person name="Wang Z.W."/>
            <person name="Zhang Y.Q."/>
            <person name="Mitsuda N."/>
            <person name="Wang M."/>
            <person name="Liu G.H."/>
            <person name="Pecoraro L."/>
            <person name="Huang H.X."/>
            <person name="Xiao X.J."/>
            <person name="Lin M."/>
            <person name="Wu X.Y."/>
            <person name="Wu W.L."/>
            <person name="Chen Y.Y."/>
            <person name="Chang S.B."/>
            <person name="Sakamoto S."/>
            <person name="Ohme-Takagi M."/>
            <person name="Yagi M."/>
            <person name="Zeng S.J."/>
            <person name="Shen C.Y."/>
            <person name="Yeh C.M."/>
            <person name="Luo Y.B."/>
            <person name="Tsai W.C."/>
            <person name="Van de Peer Y."/>
            <person name="Liu Z.J."/>
        </authorList>
    </citation>
    <scope>NUCLEOTIDE SEQUENCE [LARGE SCALE GENOMIC DNA]</scope>
    <source>
        <tissue evidence="2">The whole plant</tissue>
    </source>
</reference>
<dbReference type="InterPro" id="IPR036691">
    <property type="entry name" value="Endo/exonu/phosph_ase_sf"/>
</dbReference>
<dbReference type="Proteomes" id="UP000233837">
    <property type="component" value="Unassembled WGS sequence"/>
</dbReference>
<dbReference type="InterPro" id="IPR000477">
    <property type="entry name" value="RT_dom"/>
</dbReference>
<dbReference type="Pfam" id="PF00078">
    <property type="entry name" value="RVT_1"/>
    <property type="match status" value="1"/>
</dbReference>
<dbReference type="Pfam" id="PF13966">
    <property type="entry name" value="zf-RVT"/>
    <property type="match status" value="1"/>
</dbReference>
<dbReference type="CDD" id="cd01650">
    <property type="entry name" value="RT_nLTR_like"/>
    <property type="match status" value="1"/>
</dbReference>
<dbReference type="Gene3D" id="3.30.420.10">
    <property type="entry name" value="Ribonuclease H-like superfamily/Ribonuclease H"/>
    <property type="match status" value="1"/>
</dbReference>
<dbReference type="InterPro" id="IPR043502">
    <property type="entry name" value="DNA/RNA_pol_sf"/>
</dbReference>
<dbReference type="Gene3D" id="3.60.10.10">
    <property type="entry name" value="Endonuclease/exonuclease/phosphatase"/>
    <property type="match status" value="1"/>
</dbReference>
<organism evidence="2 3">
    <name type="scientific">Dendrobium catenatum</name>
    <dbReference type="NCBI Taxonomy" id="906689"/>
    <lineage>
        <taxon>Eukaryota</taxon>
        <taxon>Viridiplantae</taxon>
        <taxon>Streptophyta</taxon>
        <taxon>Embryophyta</taxon>
        <taxon>Tracheophyta</taxon>
        <taxon>Spermatophyta</taxon>
        <taxon>Magnoliopsida</taxon>
        <taxon>Liliopsida</taxon>
        <taxon>Asparagales</taxon>
        <taxon>Orchidaceae</taxon>
        <taxon>Epidendroideae</taxon>
        <taxon>Malaxideae</taxon>
        <taxon>Dendrobiinae</taxon>
        <taxon>Dendrobium</taxon>
    </lineage>
</organism>
<feature type="domain" description="Reverse transcriptase" evidence="1">
    <location>
        <begin position="487"/>
        <end position="753"/>
    </location>
</feature>
<evidence type="ECO:0000259" key="1">
    <source>
        <dbReference type="PROSITE" id="PS50878"/>
    </source>
</evidence>
<reference evidence="2 3" key="1">
    <citation type="journal article" date="2016" name="Sci. Rep.">
        <title>The Dendrobium catenatum Lindl. genome sequence provides insights into polysaccharide synthase, floral development and adaptive evolution.</title>
        <authorList>
            <person name="Zhang G.Q."/>
            <person name="Xu Q."/>
            <person name="Bian C."/>
            <person name="Tsai W.C."/>
            <person name="Yeh C.M."/>
            <person name="Liu K.W."/>
            <person name="Yoshida K."/>
            <person name="Zhang L.S."/>
            <person name="Chang S.B."/>
            <person name="Chen F."/>
            <person name="Shi Y."/>
            <person name="Su Y.Y."/>
            <person name="Zhang Y.Q."/>
            <person name="Chen L.J."/>
            <person name="Yin Y."/>
            <person name="Lin M."/>
            <person name="Huang H."/>
            <person name="Deng H."/>
            <person name="Wang Z.W."/>
            <person name="Zhu S.L."/>
            <person name="Zhao X."/>
            <person name="Deng C."/>
            <person name="Niu S.C."/>
            <person name="Huang J."/>
            <person name="Wang M."/>
            <person name="Liu G.H."/>
            <person name="Yang H.J."/>
            <person name="Xiao X.J."/>
            <person name="Hsiao Y.Y."/>
            <person name="Wu W.L."/>
            <person name="Chen Y.Y."/>
            <person name="Mitsuda N."/>
            <person name="Ohme-Takagi M."/>
            <person name="Luo Y.B."/>
            <person name="Van de Peer Y."/>
            <person name="Liu Z.J."/>
        </authorList>
    </citation>
    <scope>NUCLEOTIDE SEQUENCE [LARGE SCALE GENOMIC DNA]</scope>
    <source>
        <tissue evidence="2">The whole plant</tissue>
    </source>
</reference>
<dbReference type="GO" id="GO:0003676">
    <property type="term" value="F:nucleic acid binding"/>
    <property type="evidence" value="ECO:0007669"/>
    <property type="project" value="InterPro"/>
</dbReference>
<protein>
    <submittedName>
        <fullName evidence="2">Ribonuclease H protein</fullName>
    </submittedName>
</protein>
<dbReference type="GO" id="GO:0004523">
    <property type="term" value="F:RNA-DNA hybrid ribonuclease activity"/>
    <property type="evidence" value="ECO:0007669"/>
    <property type="project" value="InterPro"/>
</dbReference>
<evidence type="ECO:0000313" key="2">
    <source>
        <dbReference type="EMBL" id="PKU70676.1"/>
    </source>
</evidence>
<dbReference type="InterPro" id="IPR005135">
    <property type="entry name" value="Endo/exonuclease/phosphatase"/>
</dbReference>
<name>A0A2I0W4T7_9ASPA</name>